<dbReference type="SUPFAM" id="SSF46689">
    <property type="entry name" value="Homeodomain-like"/>
    <property type="match status" value="2"/>
</dbReference>
<evidence type="ECO:0000313" key="6">
    <source>
        <dbReference type="EMBL" id="SEA55141.1"/>
    </source>
</evidence>
<dbReference type="Gene3D" id="1.10.10.60">
    <property type="entry name" value="Homeodomain-like"/>
    <property type="match status" value="2"/>
</dbReference>
<accession>A0A1H4C421</accession>
<keyword evidence="3" id="KW-0804">Transcription</keyword>
<organism evidence="6 7">
    <name type="scientific">Bacteroides xylanisolvens</name>
    <dbReference type="NCBI Taxonomy" id="371601"/>
    <lineage>
        <taxon>Bacteria</taxon>
        <taxon>Pseudomonadati</taxon>
        <taxon>Bacteroidota</taxon>
        <taxon>Bacteroidia</taxon>
        <taxon>Bacteroidales</taxon>
        <taxon>Bacteroidaceae</taxon>
        <taxon>Bacteroides</taxon>
    </lineage>
</organism>
<dbReference type="PROSITE" id="PS01124">
    <property type="entry name" value="HTH_ARAC_FAMILY_2"/>
    <property type="match status" value="1"/>
</dbReference>
<dbReference type="RefSeq" id="WP_062694379.1">
    <property type="nucleotide sequence ID" value="NZ_FNRP01000008.1"/>
</dbReference>
<reference evidence="6 7" key="1">
    <citation type="submission" date="2016-10" db="EMBL/GenBank/DDBJ databases">
        <authorList>
            <person name="de Groot N.N."/>
        </authorList>
    </citation>
    <scope>NUCLEOTIDE SEQUENCE [LARGE SCALE GENOMIC DNA]</scope>
    <source>
        <strain evidence="6 7">NLAE-zl-G339</strain>
    </source>
</reference>
<dbReference type="PROSITE" id="PS00041">
    <property type="entry name" value="HTH_ARAC_FAMILY_1"/>
    <property type="match status" value="1"/>
</dbReference>
<evidence type="ECO:0000313" key="7">
    <source>
        <dbReference type="Proteomes" id="UP000183040"/>
    </source>
</evidence>
<dbReference type="InterPro" id="IPR020449">
    <property type="entry name" value="Tscrpt_reg_AraC-type_HTH"/>
</dbReference>
<feature type="domain" description="HTH araC/xylS-type" evidence="4">
    <location>
        <begin position="182"/>
        <end position="280"/>
    </location>
</feature>
<gene>
    <name evidence="5" type="ORF">GA424_07545</name>
    <name evidence="6" type="ORF">SAMN04487924_10841</name>
</gene>
<evidence type="ECO:0000256" key="1">
    <source>
        <dbReference type="ARBA" id="ARBA00023015"/>
    </source>
</evidence>
<evidence type="ECO:0000256" key="2">
    <source>
        <dbReference type="ARBA" id="ARBA00023125"/>
    </source>
</evidence>
<name>A0A1H4C421_9BACE</name>
<dbReference type="GO" id="GO:0003700">
    <property type="term" value="F:DNA-binding transcription factor activity"/>
    <property type="evidence" value="ECO:0007669"/>
    <property type="project" value="InterPro"/>
</dbReference>
<dbReference type="Proteomes" id="UP000487596">
    <property type="component" value="Unassembled WGS sequence"/>
</dbReference>
<dbReference type="SMART" id="SM00342">
    <property type="entry name" value="HTH_ARAC"/>
    <property type="match status" value="1"/>
</dbReference>
<dbReference type="PANTHER" id="PTHR43280:SF27">
    <property type="entry name" value="TRANSCRIPTIONAL REGULATOR MTLR"/>
    <property type="match status" value="1"/>
</dbReference>
<keyword evidence="2 6" id="KW-0238">DNA-binding</keyword>
<keyword evidence="1" id="KW-0805">Transcription regulation</keyword>
<dbReference type="EMBL" id="FNRP01000008">
    <property type="protein sequence ID" value="SEA55141.1"/>
    <property type="molecule type" value="Genomic_DNA"/>
</dbReference>
<evidence type="ECO:0000259" key="4">
    <source>
        <dbReference type="PROSITE" id="PS01124"/>
    </source>
</evidence>
<dbReference type="InterPro" id="IPR009057">
    <property type="entry name" value="Homeodomain-like_sf"/>
</dbReference>
<dbReference type="EMBL" id="WDEH01000009">
    <property type="protein sequence ID" value="KAB6140111.1"/>
    <property type="molecule type" value="Genomic_DNA"/>
</dbReference>
<dbReference type="PRINTS" id="PR00032">
    <property type="entry name" value="HTHARAC"/>
</dbReference>
<evidence type="ECO:0000256" key="3">
    <source>
        <dbReference type="ARBA" id="ARBA00023163"/>
    </source>
</evidence>
<dbReference type="InterPro" id="IPR018062">
    <property type="entry name" value="HTH_AraC-typ_CS"/>
</dbReference>
<dbReference type="Proteomes" id="UP000183040">
    <property type="component" value="Unassembled WGS sequence"/>
</dbReference>
<dbReference type="Pfam" id="PF12833">
    <property type="entry name" value="HTH_18"/>
    <property type="match status" value="1"/>
</dbReference>
<dbReference type="InterPro" id="IPR018060">
    <property type="entry name" value="HTH_AraC"/>
</dbReference>
<protein>
    <submittedName>
        <fullName evidence="6">AraC-type DNA-binding protein</fullName>
    </submittedName>
    <submittedName>
        <fullName evidence="5">Helix-turn-helix transcriptional regulator</fullName>
    </submittedName>
</protein>
<dbReference type="GO" id="GO:0043565">
    <property type="term" value="F:sequence-specific DNA binding"/>
    <property type="evidence" value="ECO:0007669"/>
    <property type="project" value="InterPro"/>
</dbReference>
<proteinExistence type="predicted"/>
<sequence length="288" mass="33435">MKDIHKEIIPIAPDDLFIVLNHPNAAFDYPIHYHSDYEINLVMNAPGTRIVGDSVGEFDTLDLVMIGPNLSHAWRSDVINDNHVITIQFSENLINFPILEKRLFSPIKQLLFDSQRGIVITGQSQLLIKDKIIRLTHMQGFQTVLEFFSILYELSISSRYTLISNQYSTEDTIRTSKSRRIAKVCDYLEKNFDESIKLCDAAKLVNMSESAFSHFFRKKTNYTFIDYITNLRITKACQLLSDTTYTVAEICYTCGFNNLSNFIRTFKKKKAMTPNEYRVYLQKMLIKY</sequence>
<reference evidence="5 8" key="2">
    <citation type="journal article" date="2019" name="Nat. Med.">
        <title>A library of human gut bacterial isolates paired with longitudinal multiomics data enables mechanistic microbiome research.</title>
        <authorList>
            <person name="Poyet M."/>
            <person name="Groussin M."/>
            <person name="Gibbons S.M."/>
            <person name="Avila-Pacheco J."/>
            <person name="Jiang X."/>
            <person name="Kearney S.M."/>
            <person name="Perrotta A.R."/>
            <person name="Berdy B."/>
            <person name="Zhao S."/>
            <person name="Lieberman T.D."/>
            <person name="Swanson P.K."/>
            <person name="Smith M."/>
            <person name="Roesemann S."/>
            <person name="Alexander J.E."/>
            <person name="Rich S.A."/>
            <person name="Livny J."/>
            <person name="Vlamakis H."/>
            <person name="Clish C."/>
            <person name="Bullock K."/>
            <person name="Deik A."/>
            <person name="Scott J."/>
            <person name="Pierce K.A."/>
            <person name="Xavier R.J."/>
            <person name="Alm E.J."/>
        </authorList>
    </citation>
    <scope>NUCLEOTIDE SEQUENCE [LARGE SCALE GENOMIC DNA]</scope>
    <source>
        <strain evidence="5 8">BIOML-A62</strain>
    </source>
</reference>
<evidence type="ECO:0000313" key="8">
    <source>
        <dbReference type="Proteomes" id="UP000487596"/>
    </source>
</evidence>
<evidence type="ECO:0000313" key="5">
    <source>
        <dbReference type="EMBL" id="KAB6140111.1"/>
    </source>
</evidence>
<dbReference type="PANTHER" id="PTHR43280">
    <property type="entry name" value="ARAC-FAMILY TRANSCRIPTIONAL REGULATOR"/>
    <property type="match status" value="1"/>
</dbReference>
<dbReference type="AlphaFoldDB" id="A0A1H4C421"/>